<name>A0A897N176_9EURY</name>
<dbReference type="GeneID" id="70686263"/>
<organism evidence="2 3">
    <name type="scientific">Natranaeroarchaeum sulfidigenes</name>
    <dbReference type="NCBI Taxonomy" id="2784880"/>
    <lineage>
        <taxon>Archaea</taxon>
        <taxon>Methanobacteriati</taxon>
        <taxon>Methanobacteriota</taxon>
        <taxon>Stenosarchaea group</taxon>
        <taxon>Halobacteria</taxon>
        <taxon>Halobacteriales</taxon>
        <taxon>Natronoarchaeaceae</taxon>
        <taxon>Natranaeroarchaeum</taxon>
    </lineage>
</organism>
<feature type="compositionally biased region" description="Basic and acidic residues" evidence="1">
    <location>
        <begin position="1"/>
        <end position="12"/>
    </location>
</feature>
<keyword evidence="3" id="KW-1185">Reference proteome</keyword>
<dbReference type="EMBL" id="CP064786">
    <property type="protein sequence ID" value="QSG04076.1"/>
    <property type="molecule type" value="Genomic_DNA"/>
</dbReference>
<evidence type="ECO:0000313" key="2">
    <source>
        <dbReference type="EMBL" id="QSG04076.1"/>
    </source>
</evidence>
<proteinExistence type="predicted"/>
<evidence type="ECO:0000256" key="1">
    <source>
        <dbReference type="SAM" id="MobiDB-lite"/>
    </source>
</evidence>
<dbReference type="AlphaFoldDB" id="A0A897N176"/>
<feature type="region of interest" description="Disordered" evidence="1">
    <location>
        <begin position="1"/>
        <end position="47"/>
    </location>
</feature>
<accession>A0A897N176</accession>
<gene>
    <name evidence="2" type="ORF">AArcS_2887</name>
</gene>
<sequence length="697" mass="78884">MPDGHPIKHTDDGAPQQAPDNGTYTAPTSYAPFPAKDGVDSDGRKYGPIERRGIEIEVSSPVDDVETLFRRTHLTAQFHAENSDYWTDITWYENDGGKLYDEVILSLCEEKLELEEIYPAELDIPERRLKTLFLRLARGQKGTELHTYLSGSDSVDPIVHKLLGYEGPDDIPSYNVLQREFRDLDEESELNMDAFQDAVTRAVYAAYRAGVVPPDAIKESYCFDAVAPPLDEKSVSRETKKEELRNWVRLLLDSTTDPLTFDRTTEKVDHDMRAFIGALATSALFDCGLEAMKDVCDWDYPRDNIPSGGWLHNYIPDRVSPDYDLSDFSSESDIAPVALIDEQFDAVHTQTLALAKEFGFWSRSDPLKIGADMFRVDWTGDDIEATVGRPPKADNEAVTAQWTFLVAGGIETESRFVLGGRLLPTLDEYPTALDEILSSSFDTVDIDSIFIDSETVSGELIKTVRRFAGDDWVISAPDHTIIKGLRRLTPRNYIGFAQDVKWNIEPMPNVVTYPYDSDDPDIIEIDPGKVLTEEIQYEDDDEKIAVPYDIPDEEDAPAQAPLDPDNSIPMLTEAFSDVAGQDGVGINRNHTHATYLTDRSLRNRSAAGIRYQYIQRWAIEPTINQIVNDFMPHIKSKDDRQRLYGMHIAILFYNWHTLINRCLSPRGLRLDITHTELLQAIREVAFEPTDYDAFWSE</sequence>
<evidence type="ECO:0000313" key="3">
    <source>
        <dbReference type="Proteomes" id="UP000663586"/>
    </source>
</evidence>
<dbReference type="RefSeq" id="WP_238478104.1">
    <property type="nucleotide sequence ID" value="NZ_CP064786.1"/>
</dbReference>
<dbReference type="Proteomes" id="UP000663586">
    <property type="component" value="Chromosome"/>
</dbReference>
<protein>
    <submittedName>
        <fullName evidence="2">IS4 transposase</fullName>
    </submittedName>
</protein>
<reference evidence="2" key="1">
    <citation type="submission" date="2020-11" db="EMBL/GenBank/DDBJ databases">
        <title>Carbohydrate-dependent, anaerobic sulfur respiration: A novel catabolism in halophilic archaea.</title>
        <authorList>
            <person name="Sorokin D.Y."/>
            <person name="Messina E."/>
            <person name="Smedile F."/>
            <person name="La Cono V."/>
            <person name="Hallsworth J.E."/>
            <person name="Yakimov M.M."/>
        </authorList>
    </citation>
    <scope>NUCLEOTIDE SEQUENCE</scope>
    <source>
        <strain evidence="2">AArc-S</strain>
    </source>
</reference>
<feature type="compositionally biased region" description="Polar residues" evidence="1">
    <location>
        <begin position="18"/>
        <end position="28"/>
    </location>
</feature>
<dbReference type="KEGG" id="hara:AArcS_2887"/>
<feature type="compositionally biased region" description="Basic and acidic residues" evidence="1">
    <location>
        <begin position="37"/>
        <end position="47"/>
    </location>
</feature>